<dbReference type="PANTHER" id="PTHR21275:SF1">
    <property type="entry name" value="RWD DOMAIN-CONTAINING PROTEIN 4"/>
    <property type="match status" value="1"/>
</dbReference>
<evidence type="ECO:0000313" key="5">
    <source>
        <dbReference type="Proteomes" id="UP000054495"/>
    </source>
</evidence>
<sequence>MAPNEDQVTEMEVLKSIYDSDENFKVMSDTRIQYKFGADTSKSFVMEIEWPPEYPEVSPRINMDVFYNSHIGDNVRQEIRSKVLEVAKENEGMAVSFTLIDYVSSNFDELTANWDVKPPSDEVVKVEERPKDEPMTKAAKRRMWNRNEGTVESLQSMLHMADWMFSARVLRIGMTSSIRRLCRQLKEADAVAAYECSTVDQNDGESSPVQNGVQKITEAEFIQKVDEEEREWAERTDDLMANLSTVANEEGNYCVMPPARVNYLTSKKFTNEDVCKIINDFRYWLNVDVKTMDSRLGWIQKQFGLSGNEVRNLIRKEARIVMFGLGPLQRLVGLFNKEFEFTPKEIKQILLADPRVFMMDAKYVTANYSYVHKTMRLPNSVIAKHPFILRCSHSSIRNRHEFLKKLGRAVYEGALVEDNTDSANTKVDEEVKAVPIEVFLDPSDAVFARKAANTYLVVYNNFLRNH</sequence>
<dbReference type="Gene3D" id="3.10.110.10">
    <property type="entry name" value="Ubiquitin Conjugating Enzyme"/>
    <property type="match status" value="1"/>
</dbReference>
<feature type="domain" description="RWD" evidence="3">
    <location>
        <begin position="9"/>
        <end position="110"/>
    </location>
</feature>
<evidence type="ECO:0000259" key="3">
    <source>
        <dbReference type="PROSITE" id="PS50908"/>
    </source>
</evidence>
<dbReference type="CDD" id="cd23817">
    <property type="entry name" value="RWD-RWDD4"/>
    <property type="match status" value="1"/>
</dbReference>
<dbReference type="PANTHER" id="PTHR21275">
    <property type="entry name" value="RWD DOMAIN-CONTAINING PROTEIN 4"/>
    <property type="match status" value="1"/>
</dbReference>
<accession>A0A0D6MAF4</accession>
<dbReference type="EMBL" id="KE124778">
    <property type="protein sequence ID" value="EPB80608.1"/>
    <property type="molecule type" value="Genomic_DNA"/>
</dbReference>
<evidence type="ECO:0000313" key="4">
    <source>
        <dbReference type="EMBL" id="EPB80608.1"/>
    </source>
</evidence>
<organism evidence="4 5">
    <name type="scientific">Ancylostoma ceylanicum</name>
    <dbReference type="NCBI Taxonomy" id="53326"/>
    <lineage>
        <taxon>Eukaryota</taxon>
        <taxon>Metazoa</taxon>
        <taxon>Ecdysozoa</taxon>
        <taxon>Nematoda</taxon>
        <taxon>Chromadorea</taxon>
        <taxon>Rhabditida</taxon>
        <taxon>Rhabditina</taxon>
        <taxon>Rhabditomorpha</taxon>
        <taxon>Strongyloidea</taxon>
        <taxon>Ancylostomatidae</taxon>
        <taxon>Ancylostomatinae</taxon>
        <taxon>Ancylostoma</taxon>
    </lineage>
</organism>
<dbReference type="SMART" id="SM00733">
    <property type="entry name" value="Mterf"/>
    <property type="match status" value="3"/>
</dbReference>
<evidence type="ECO:0000256" key="2">
    <source>
        <dbReference type="ARBA" id="ARBA00022946"/>
    </source>
</evidence>
<reference evidence="4 5" key="1">
    <citation type="submission" date="2013-05" db="EMBL/GenBank/DDBJ databases">
        <title>Draft genome of the parasitic nematode Anyclostoma ceylanicum.</title>
        <authorList>
            <person name="Mitreva M."/>
        </authorList>
    </citation>
    <scope>NUCLEOTIDE SEQUENCE [LARGE SCALE GENOMIC DNA]</scope>
</reference>
<proteinExistence type="inferred from homology"/>
<dbReference type="InterPro" id="IPR016135">
    <property type="entry name" value="UBQ-conjugating_enzyme/RWD"/>
</dbReference>
<keyword evidence="5" id="KW-1185">Reference proteome</keyword>
<keyword evidence="2" id="KW-0809">Transit peptide</keyword>
<dbReference type="Pfam" id="PF05773">
    <property type="entry name" value="RWD"/>
    <property type="match status" value="1"/>
</dbReference>
<evidence type="ECO:0000256" key="1">
    <source>
        <dbReference type="ARBA" id="ARBA00007692"/>
    </source>
</evidence>
<comment type="similarity">
    <text evidence="1">Belongs to the mTERF family.</text>
</comment>
<dbReference type="InterPro" id="IPR003690">
    <property type="entry name" value="MTERF"/>
</dbReference>
<dbReference type="InterPro" id="IPR038538">
    <property type="entry name" value="MTERF_sf"/>
</dbReference>
<dbReference type="Proteomes" id="UP000054495">
    <property type="component" value="Unassembled WGS sequence"/>
</dbReference>
<dbReference type="Gene3D" id="1.25.70.10">
    <property type="entry name" value="Transcription termination factor 3, mitochondrial"/>
    <property type="match status" value="1"/>
</dbReference>
<name>A0A0D6MAF4_9BILA</name>
<dbReference type="PROSITE" id="PS50908">
    <property type="entry name" value="RWD"/>
    <property type="match status" value="1"/>
</dbReference>
<dbReference type="AlphaFoldDB" id="A0A0D6MAF4"/>
<dbReference type="InterPro" id="IPR006575">
    <property type="entry name" value="RWD_dom"/>
</dbReference>
<protein>
    <submittedName>
        <fullName evidence="4">RWD domain protein</fullName>
    </submittedName>
</protein>
<dbReference type="InterPro" id="IPR042770">
    <property type="entry name" value="RWDD4"/>
</dbReference>
<dbReference type="GO" id="GO:0003676">
    <property type="term" value="F:nucleic acid binding"/>
    <property type="evidence" value="ECO:0007669"/>
    <property type="project" value="InterPro"/>
</dbReference>
<dbReference type="SUPFAM" id="SSF54495">
    <property type="entry name" value="UBC-like"/>
    <property type="match status" value="1"/>
</dbReference>
<gene>
    <name evidence="4" type="ORF">ANCCEY_00322</name>
</gene>
<dbReference type="SMART" id="SM00591">
    <property type="entry name" value="RWD"/>
    <property type="match status" value="1"/>
</dbReference>
<dbReference type="Pfam" id="PF02536">
    <property type="entry name" value="mTERF"/>
    <property type="match status" value="1"/>
</dbReference>